<keyword evidence="7" id="KW-0812">Transmembrane</keyword>
<reference evidence="10 11" key="1">
    <citation type="submission" date="2020-08" db="EMBL/GenBank/DDBJ databases">
        <title>Cohnella phylogeny.</title>
        <authorList>
            <person name="Dunlap C."/>
        </authorList>
    </citation>
    <scope>NUCLEOTIDE SEQUENCE [LARGE SCALE GENOMIC DNA]</scope>
    <source>
        <strain evidence="10 11">DSM 103658</strain>
    </source>
</reference>
<dbReference type="EC" id="3.4.21.89" evidence="4 7"/>
<dbReference type="AlphaFoldDB" id="A0A841TDF1"/>
<dbReference type="InterPro" id="IPR036286">
    <property type="entry name" value="LexA/Signal_pep-like_sf"/>
</dbReference>
<proteinExistence type="inferred from homology"/>
<dbReference type="InterPro" id="IPR019758">
    <property type="entry name" value="Pept_S26A_signal_pept_1_CS"/>
</dbReference>
<evidence type="ECO:0000313" key="10">
    <source>
        <dbReference type="EMBL" id="MBB6677007.1"/>
    </source>
</evidence>
<organism evidence="10 11">
    <name type="scientific">Cohnella lubricantis</name>
    <dbReference type="NCBI Taxonomy" id="2163172"/>
    <lineage>
        <taxon>Bacteria</taxon>
        <taxon>Bacillati</taxon>
        <taxon>Bacillota</taxon>
        <taxon>Bacilli</taxon>
        <taxon>Bacillales</taxon>
        <taxon>Paenibacillaceae</taxon>
        <taxon>Cohnella</taxon>
    </lineage>
</organism>
<dbReference type="InterPro" id="IPR000223">
    <property type="entry name" value="Pept_S26A_signal_pept_1"/>
</dbReference>
<dbReference type="NCBIfam" id="TIGR02227">
    <property type="entry name" value="sigpep_I_bact"/>
    <property type="match status" value="1"/>
</dbReference>
<feature type="compositionally biased region" description="Polar residues" evidence="8">
    <location>
        <begin position="10"/>
        <end position="22"/>
    </location>
</feature>
<dbReference type="Proteomes" id="UP000574133">
    <property type="component" value="Unassembled WGS sequence"/>
</dbReference>
<dbReference type="GO" id="GO:0004252">
    <property type="term" value="F:serine-type endopeptidase activity"/>
    <property type="evidence" value="ECO:0007669"/>
    <property type="project" value="InterPro"/>
</dbReference>
<dbReference type="Gene3D" id="2.10.109.10">
    <property type="entry name" value="Umud Fragment, subunit A"/>
    <property type="match status" value="1"/>
</dbReference>
<feature type="domain" description="Peptidase S26" evidence="9">
    <location>
        <begin position="69"/>
        <end position="237"/>
    </location>
</feature>
<dbReference type="GO" id="GO:0009003">
    <property type="term" value="F:signal peptidase activity"/>
    <property type="evidence" value="ECO:0007669"/>
    <property type="project" value="UniProtKB-EC"/>
</dbReference>
<dbReference type="PROSITE" id="PS00761">
    <property type="entry name" value="SPASE_I_3"/>
    <property type="match status" value="1"/>
</dbReference>
<comment type="caution">
    <text evidence="10">The sequence shown here is derived from an EMBL/GenBank/DDBJ whole genome shotgun (WGS) entry which is preliminary data.</text>
</comment>
<evidence type="ECO:0000256" key="4">
    <source>
        <dbReference type="ARBA" id="ARBA00013208"/>
    </source>
</evidence>
<evidence type="ECO:0000256" key="7">
    <source>
        <dbReference type="RuleBase" id="RU362042"/>
    </source>
</evidence>
<comment type="similarity">
    <text evidence="3 7">Belongs to the peptidase S26 family.</text>
</comment>
<keyword evidence="7" id="KW-0472">Membrane</keyword>
<name>A0A841TDF1_9BACL</name>
<dbReference type="GO" id="GO:0005886">
    <property type="term" value="C:plasma membrane"/>
    <property type="evidence" value="ECO:0007669"/>
    <property type="project" value="UniProtKB-SubCell"/>
</dbReference>
<dbReference type="EMBL" id="JACJVN010000025">
    <property type="protein sequence ID" value="MBB6677007.1"/>
    <property type="molecule type" value="Genomic_DNA"/>
</dbReference>
<keyword evidence="11" id="KW-1185">Reference proteome</keyword>
<dbReference type="GO" id="GO:0006465">
    <property type="term" value="P:signal peptide processing"/>
    <property type="evidence" value="ECO:0007669"/>
    <property type="project" value="InterPro"/>
</dbReference>
<dbReference type="InterPro" id="IPR019533">
    <property type="entry name" value="Peptidase_S26"/>
</dbReference>
<dbReference type="SUPFAM" id="SSF51306">
    <property type="entry name" value="LexA/Signal peptidase"/>
    <property type="match status" value="1"/>
</dbReference>
<gene>
    <name evidence="10" type="primary">lepB</name>
    <name evidence="10" type="ORF">H4Q31_06635</name>
</gene>
<evidence type="ECO:0000256" key="8">
    <source>
        <dbReference type="SAM" id="MobiDB-lite"/>
    </source>
</evidence>
<feature type="transmembrane region" description="Helical" evidence="7">
    <location>
        <begin position="71"/>
        <end position="89"/>
    </location>
</feature>
<feature type="compositionally biased region" description="Low complexity" evidence="8">
    <location>
        <begin position="30"/>
        <end position="50"/>
    </location>
</feature>
<dbReference type="Pfam" id="PF10502">
    <property type="entry name" value="Peptidase_S26"/>
    <property type="match status" value="1"/>
</dbReference>
<keyword evidence="5 7" id="KW-0378">Hydrolase</keyword>
<evidence type="ECO:0000259" key="9">
    <source>
        <dbReference type="Pfam" id="PF10502"/>
    </source>
</evidence>
<keyword evidence="7" id="KW-0645">Protease</keyword>
<dbReference type="InterPro" id="IPR019757">
    <property type="entry name" value="Pept_S26A_signal_pept_1_Lys-AS"/>
</dbReference>
<dbReference type="PROSITE" id="PS00760">
    <property type="entry name" value="SPASE_I_2"/>
    <property type="match status" value="1"/>
</dbReference>
<feature type="active site" evidence="6">
    <location>
        <position position="99"/>
    </location>
</feature>
<dbReference type="PANTHER" id="PTHR43390">
    <property type="entry name" value="SIGNAL PEPTIDASE I"/>
    <property type="match status" value="1"/>
</dbReference>
<dbReference type="CDD" id="cd06530">
    <property type="entry name" value="S26_SPase_I"/>
    <property type="match status" value="1"/>
</dbReference>
<dbReference type="PRINTS" id="PR00727">
    <property type="entry name" value="LEADERPTASE"/>
</dbReference>
<evidence type="ECO:0000313" key="11">
    <source>
        <dbReference type="Proteomes" id="UP000574133"/>
    </source>
</evidence>
<evidence type="ECO:0000256" key="5">
    <source>
        <dbReference type="ARBA" id="ARBA00022801"/>
    </source>
</evidence>
<evidence type="ECO:0000256" key="3">
    <source>
        <dbReference type="ARBA" id="ARBA00009370"/>
    </source>
</evidence>
<evidence type="ECO:0000256" key="6">
    <source>
        <dbReference type="PIRSR" id="PIRSR600223-1"/>
    </source>
</evidence>
<feature type="active site" evidence="6">
    <location>
        <position position="141"/>
    </location>
</feature>
<comment type="subcellular location">
    <subcellularLocation>
        <location evidence="2">Cell membrane</location>
        <topology evidence="2">Single-pass type II membrane protein</topology>
    </subcellularLocation>
    <subcellularLocation>
        <location evidence="7">Membrane</location>
        <topology evidence="7">Single-pass type II membrane protein</topology>
    </subcellularLocation>
</comment>
<comment type="catalytic activity">
    <reaction evidence="1 7">
        <text>Cleavage of hydrophobic, N-terminal signal or leader sequences from secreted and periplasmic proteins.</text>
        <dbReference type="EC" id="3.4.21.89"/>
    </reaction>
</comment>
<dbReference type="PANTHER" id="PTHR43390:SF1">
    <property type="entry name" value="CHLOROPLAST PROCESSING PEPTIDASE"/>
    <property type="match status" value="1"/>
</dbReference>
<protein>
    <recommendedName>
        <fullName evidence="4 7">Signal peptidase I</fullName>
        <ecNumber evidence="4 7">3.4.21.89</ecNumber>
    </recommendedName>
</protein>
<evidence type="ECO:0000256" key="2">
    <source>
        <dbReference type="ARBA" id="ARBA00004401"/>
    </source>
</evidence>
<evidence type="ECO:0000256" key="1">
    <source>
        <dbReference type="ARBA" id="ARBA00000677"/>
    </source>
</evidence>
<sequence length="249" mass="27680">MEQSRDWNGETANPDESSQADNSARHTGIASGSSAGEFGNSSSSEEAAAPGGMGPRKPTSAKKARNELTEWIKALVIAGILVFVIRWLLVSPFIVDGESMEPNFLNRERIIVNKVLYDFREPHRGEVIVFHVPDEQRDFIKRVIAVPGDTVKVQGDTVYVNGEPLEEPYLQDAIAKAHAEGREYNNLDFPNAEFPDGTVPDGTLFVMGDHRDNSKDSRMIGYIPMDRVVGRAELIFWPLKDIKYIGKGY</sequence>
<feature type="region of interest" description="Disordered" evidence="8">
    <location>
        <begin position="1"/>
        <end position="62"/>
    </location>
</feature>
<keyword evidence="7" id="KW-1133">Transmembrane helix</keyword>
<accession>A0A841TDF1</accession>